<evidence type="ECO:0000313" key="2">
    <source>
        <dbReference type="Proteomes" id="UP000282597"/>
    </source>
</evidence>
<organism evidence="1 2">
    <name type="scientific">Mycoavidus cysteinexigens</name>
    <dbReference type="NCBI Taxonomy" id="1553431"/>
    <lineage>
        <taxon>Bacteria</taxon>
        <taxon>Pseudomonadati</taxon>
        <taxon>Pseudomonadota</taxon>
        <taxon>Betaproteobacteria</taxon>
        <taxon>Burkholderiales</taxon>
        <taxon>Burkholderiaceae</taxon>
        <taxon>Mycoavidus</taxon>
    </lineage>
</organism>
<dbReference type="AlphaFoldDB" id="A0A2Z6EUU0"/>
<gene>
    <name evidence="1" type="ORF">MCB1EB_1059</name>
</gene>
<sequence>MLPALHLGAKVGVARCEVLRAMVTLPGNLRIVGTPGAHSARGAPAFVEHMHYTTGLCQNLGAGQARKAGAYYGYYVCSLAGHGGCGTHGWLSCAG</sequence>
<reference evidence="1 2" key="1">
    <citation type="journal article" date="2018" name="Microbes Environ.">
        <title>Comparative Genomic Insights into Endofungal Lifestyles of Two Bacterial Endosymbionts, Mycoavidus cysteinexigens and Burkholderia rhizoxinica.</title>
        <authorList>
            <person name="Sharmin D."/>
            <person name="Guo Y."/>
            <person name="Nishizawa T."/>
            <person name="Ohshima S."/>
            <person name="Sato Y."/>
            <person name="Takashima Y."/>
            <person name="Narisawa K."/>
            <person name="Ohta H."/>
        </authorList>
    </citation>
    <scope>NUCLEOTIDE SEQUENCE [LARGE SCALE GENOMIC DNA]</scope>
    <source>
        <strain evidence="1 2">B1-EB</strain>
    </source>
</reference>
<name>A0A2Z6EUU0_9BURK</name>
<proteinExistence type="predicted"/>
<evidence type="ECO:0000313" key="1">
    <source>
        <dbReference type="EMBL" id="BBE09220.1"/>
    </source>
</evidence>
<keyword evidence="2" id="KW-1185">Reference proteome</keyword>
<protein>
    <submittedName>
        <fullName evidence="1">Squalene synthase</fullName>
    </submittedName>
</protein>
<accession>A0A2Z6EUU0</accession>
<dbReference type="EMBL" id="AP018150">
    <property type="protein sequence ID" value="BBE09220.1"/>
    <property type="molecule type" value="Genomic_DNA"/>
</dbReference>
<dbReference type="Proteomes" id="UP000282597">
    <property type="component" value="Chromosome"/>
</dbReference>
<dbReference type="KEGG" id="mcys:MCB1EB_1059"/>